<evidence type="ECO:0000256" key="2">
    <source>
        <dbReference type="ARBA" id="ARBA00023012"/>
    </source>
</evidence>
<reference evidence="11" key="1">
    <citation type="submission" date="2017-03" db="EMBL/GenBank/DDBJ databases">
        <authorList>
            <person name="Monnet C."/>
        </authorList>
    </citation>
    <scope>NUCLEOTIDE SEQUENCE [LARGE SCALE GENOMIC DNA]</scope>
    <source>
        <strain evidence="11">ATCC 49514</strain>
    </source>
</reference>
<feature type="compositionally biased region" description="Gly residues" evidence="8">
    <location>
        <begin position="166"/>
        <end position="175"/>
    </location>
</feature>
<feature type="region of interest" description="Disordered" evidence="8">
    <location>
        <begin position="120"/>
        <end position="178"/>
    </location>
</feature>
<dbReference type="GO" id="GO:0006355">
    <property type="term" value="P:regulation of DNA-templated transcription"/>
    <property type="evidence" value="ECO:0007669"/>
    <property type="project" value="InterPro"/>
</dbReference>
<evidence type="ECO:0000256" key="1">
    <source>
        <dbReference type="ARBA" id="ARBA00022553"/>
    </source>
</evidence>
<dbReference type="Gene3D" id="3.40.50.2300">
    <property type="match status" value="1"/>
</dbReference>
<dbReference type="SUPFAM" id="SSF46894">
    <property type="entry name" value="C-terminal effector domain of the bipartite response regulators"/>
    <property type="match status" value="1"/>
</dbReference>
<protein>
    <submittedName>
        <fullName evidence="10">Transcriptional regulatory protein, C terminal</fullName>
    </submittedName>
</protein>
<keyword evidence="5" id="KW-0010">Activator</keyword>
<dbReference type="FunFam" id="1.10.10.10:FF:000216">
    <property type="entry name" value="DNA-binding response regulator"/>
    <property type="match status" value="1"/>
</dbReference>
<evidence type="ECO:0000256" key="5">
    <source>
        <dbReference type="ARBA" id="ARBA00023159"/>
    </source>
</evidence>
<name>A0A2H1HW15_9MICO</name>
<evidence type="ECO:0000256" key="7">
    <source>
        <dbReference type="PROSITE-ProRule" id="PRU01091"/>
    </source>
</evidence>
<keyword evidence="4 7" id="KW-0238">DNA-binding</keyword>
<dbReference type="Proteomes" id="UP000234382">
    <property type="component" value="Unassembled WGS sequence"/>
</dbReference>
<evidence type="ECO:0000313" key="11">
    <source>
        <dbReference type="Proteomes" id="UP000234382"/>
    </source>
</evidence>
<dbReference type="Pfam" id="PF00486">
    <property type="entry name" value="Trans_reg_C"/>
    <property type="match status" value="1"/>
</dbReference>
<organism evidence="10 11">
    <name type="scientific">Brevibacterium iodinum ATCC 49514</name>
    <dbReference type="NCBI Taxonomy" id="1255616"/>
    <lineage>
        <taxon>Bacteria</taxon>
        <taxon>Bacillati</taxon>
        <taxon>Actinomycetota</taxon>
        <taxon>Actinomycetes</taxon>
        <taxon>Micrococcales</taxon>
        <taxon>Brevibacteriaceae</taxon>
        <taxon>Brevibacterium</taxon>
    </lineage>
</organism>
<feature type="compositionally biased region" description="Low complexity" evidence="8">
    <location>
        <begin position="156"/>
        <end position="165"/>
    </location>
</feature>
<evidence type="ECO:0000313" key="10">
    <source>
        <dbReference type="EMBL" id="SMX67098.1"/>
    </source>
</evidence>
<evidence type="ECO:0000256" key="4">
    <source>
        <dbReference type="ARBA" id="ARBA00023125"/>
    </source>
</evidence>
<dbReference type="GO" id="GO:0000976">
    <property type="term" value="F:transcription cis-regulatory region binding"/>
    <property type="evidence" value="ECO:0007669"/>
    <property type="project" value="TreeGrafter"/>
</dbReference>
<dbReference type="GO" id="GO:0032993">
    <property type="term" value="C:protein-DNA complex"/>
    <property type="evidence" value="ECO:0007669"/>
    <property type="project" value="TreeGrafter"/>
</dbReference>
<gene>
    <name evidence="10" type="ORF">BI49514_00388</name>
</gene>
<dbReference type="Gene3D" id="1.10.10.10">
    <property type="entry name" value="Winged helix-like DNA-binding domain superfamily/Winged helix DNA-binding domain"/>
    <property type="match status" value="1"/>
</dbReference>
<evidence type="ECO:0000256" key="6">
    <source>
        <dbReference type="ARBA" id="ARBA00023163"/>
    </source>
</evidence>
<dbReference type="InterPro" id="IPR039420">
    <property type="entry name" value="WalR-like"/>
</dbReference>
<keyword evidence="1" id="KW-0597">Phosphoprotein</keyword>
<sequence length="301" mass="31918">MQHMRILHICPTARLDAPLAPESLQYLGHQIDRCAAEDLPSRRAESAAVDVVIADACLDLSLAPRISDLLAEARITAPAIVVLGEGGLATASAKWNVSDLILTTAGPAEVEARLRVARDRHTASSSAHSGSGFPGGLHAGPGRLGAKGDAGGWGPVRTGRGPVGTSRGGGPGSSGRLGDTGEEMWNADGEPMVVVTGDLRIDETAFTAELGGRSLDLTYREFALLKFFAMHPERVFTRDDILLAVWGDDYFGGTRTVDVHVRRLRAKLGKDLENAIHTVRNVGYRFSADSVTDTDSEDVTA</sequence>
<keyword evidence="6" id="KW-0804">Transcription</keyword>
<evidence type="ECO:0000259" key="9">
    <source>
        <dbReference type="PROSITE" id="PS51755"/>
    </source>
</evidence>
<dbReference type="RefSeq" id="WP_276330052.1">
    <property type="nucleotide sequence ID" value="NZ_FXYX01000001.1"/>
</dbReference>
<dbReference type="CDD" id="cd00383">
    <property type="entry name" value="trans_reg_C"/>
    <property type="match status" value="1"/>
</dbReference>
<dbReference type="SMART" id="SM00862">
    <property type="entry name" value="Trans_reg_C"/>
    <property type="match status" value="1"/>
</dbReference>
<dbReference type="PROSITE" id="PS51755">
    <property type="entry name" value="OMPR_PHOB"/>
    <property type="match status" value="1"/>
</dbReference>
<keyword evidence="11" id="KW-1185">Reference proteome</keyword>
<feature type="domain" description="OmpR/PhoB-type" evidence="9">
    <location>
        <begin position="191"/>
        <end position="288"/>
    </location>
</feature>
<dbReference type="PANTHER" id="PTHR48111:SF16">
    <property type="entry name" value="TRANSCRIPTIONAL REGULATORY PROTEIN GLNR"/>
    <property type="match status" value="1"/>
</dbReference>
<dbReference type="EMBL" id="FXYX01000001">
    <property type="protein sequence ID" value="SMX67098.1"/>
    <property type="molecule type" value="Genomic_DNA"/>
</dbReference>
<keyword evidence="2" id="KW-0902">Two-component regulatory system</keyword>
<dbReference type="InterPro" id="IPR016032">
    <property type="entry name" value="Sig_transdc_resp-reg_C-effctor"/>
</dbReference>
<dbReference type="InterPro" id="IPR036388">
    <property type="entry name" value="WH-like_DNA-bd_sf"/>
</dbReference>
<dbReference type="InterPro" id="IPR001867">
    <property type="entry name" value="OmpR/PhoB-type_DNA-bd"/>
</dbReference>
<dbReference type="GO" id="GO:0000156">
    <property type="term" value="F:phosphorelay response regulator activity"/>
    <property type="evidence" value="ECO:0007669"/>
    <property type="project" value="TreeGrafter"/>
</dbReference>
<keyword evidence="3" id="KW-0805">Transcription regulation</keyword>
<dbReference type="InterPro" id="IPR049170">
    <property type="entry name" value="GlnR_N"/>
</dbReference>
<dbReference type="PANTHER" id="PTHR48111">
    <property type="entry name" value="REGULATOR OF RPOS"/>
    <property type="match status" value="1"/>
</dbReference>
<dbReference type="Pfam" id="PF21695">
    <property type="entry name" value="GlnR_1st"/>
    <property type="match status" value="1"/>
</dbReference>
<proteinExistence type="predicted"/>
<evidence type="ECO:0000256" key="8">
    <source>
        <dbReference type="SAM" id="MobiDB-lite"/>
    </source>
</evidence>
<accession>A0A2H1HW15</accession>
<dbReference type="GO" id="GO:0005829">
    <property type="term" value="C:cytosol"/>
    <property type="evidence" value="ECO:0007669"/>
    <property type="project" value="TreeGrafter"/>
</dbReference>
<evidence type="ECO:0000256" key="3">
    <source>
        <dbReference type="ARBA" id="ARBA00023015"/>
    </source>
</evidence>
<dbReference type="AlphaFoldDB" id="A0A2H1HW15"/>
<feature type="compositionally biased region" description="Gly residues" evidence="8">
    <location>
        <begin position="132"/>
        <end position="154"/>
    </location>
</feature>
<feature type="DNA-binding region" description="OmpR/PhoB-type" evidence="7">
    <location>
        <begin position="191"/>
        <end position="288"/>
    </location>
</feature>